<evidence type="ECO:0000256" key="9">
    <source>
        <dbReference type="ARBA" id="ARBA00023136"/>
    </source>
</evidence>
<dbReference type="Proteomes" id="UP001447842">
    <property type="component" value="Chromosome"/>
</dbReference>
<evidence type="ECO:0000256" key="3">
    <source>
        <dbReference type="ARBA" id="ARBA00022448"/>
    </source>
</evidence>
<dbReference type="NCBIfam" id="TIGR00813">
    <property type="entry name" value="sss"/>
    <property type="match status" value="1"/>
</dbReference>
<keyword evidence="9 12" id="KW-0472">Membrane</keyword>
<feature type="transmembrane region" description="Helical" evidence="12">
    <location>
        <begin position="6"/>
        <end position="23"/>
    </location>
</feature>
<evidence type="ECO:0000256" key="7">
    <source>
        <dbReference type="ARBA" id="ARBA00023053"/>
    </source>
</evidence>
<sequence>MDLLDWYVIGAYFILLLLFGYFIGQENRDQDDYYVADRKLSWWAVGISTMATQSSAISFISIPAFVAVKEGGGLTWLQYELALPLAMIVTSIFLIPLFRKLKLVSVYEYLQLRYGTGVRNTVAVLFLLSRALGTGIALYATAIVMQSITGFELWISILTMGLIILIYDTLGGMRAVVYSDIFQMGLLLLGVIVSIAIAVDLLGGFGAIVDTFPKARLQTLDFGWGLGSDGGMPFWAFLFGGFFLYTAYYGTDQSQVQRELSARSIEDAKRSLYFNGFARFPLTLLYVLMGITVGTLYLQDSALQASVAASSPDHLIPQFILAYLPGGVKGLLIAAILAAAMSSIDSALNSLSAVTLHDFVLKEKHTQGAREIRLSQITTLFWGIAVILFALMVGVIADTVIEAINKIGSAFYGPVLAVFLAGALHRHIGSSAILTGLVGGVGVNLFLWLFHPEVMWMWWNVTGFVVAYSGAWMLSMSRFKTSKKGADYTAGHTVALKWTGMDTLLACYFLMMLIALWLIDEGWADL</sequence>
<feature type="transmembrane region" description="Helical" evidence="12">
    <location>
        <begin position="318"/>
        <end position="340"/>
    </location>
</feature>
<comment type="subcellular location">
    <subcellularLocation>
        <location evidence="1">Cell membrane</location>
        <topology evidence="1">Multi-pass membrane protein</topology>
    </subcellularLocation>
</comment>
<accession>A0ABZ3HC22</accession>
<evidence type="ECO:0000256" key="8">
    <source>
        <dbReference type="ARBA" id="ARBA00023065"/>
    </source>
</evidence>
<dbReference type="InterPro" id="IPR051163">
    <property type="entry name" value="Sodium:Solute_Symporter_SSF"/>
</dbReference>
<gene>
    <name evidence="13" type="ORF">WCY31_04095</name>
</gene>
<evidence type="ECO:0000256" key="12">
    <source>
        <dbReference type="SAM" id="Phobius"/>
    </source>
</evidence>
<feature type="transmembrane region" description="Helical" evidence="12">
    <location>
        <begin position="272"/>
        <end position="298"/>
    </location>
</feature>
<keyword evidence="10" id="KW-0739">Sodium transport</keyword>
<feature type="transmembrane region" description="Helical" evidence="12">
    <location>
        <begin position="232"/>
        <end position="251"/>
    </location>
</feature>
<dbReference type="InterPro" id="IPR001734">
    <property type="entry name" value="Na/solute_symporter"/>
</dbReference>
<evidence type="ECO:0000313" key="14">
    <source>
        <dbReference type="Proteomes" id="UP001447842"/>
    </source>
</evidence>
<feature type="transmembrane region" description="Helical" evidence="12">
    <location>
        <begin position="81"/>
        <end position="101"/>
    </location>
</feature>
<dbReference type="PANTHER" id="PTHR42985">
    <property type="entry name" value="SODIUM-COUPLED MONOCARBOXYLATE TRANSPORTER"/>
    <property type="match status" value="1"/>
</dbReference>
<keyword evidence="7" id="KW-0915">Sodium</keyword>
<evidence type="ECO:0000256" key="2">
    <source>
        <dbReference type="ARBA" id="ARBA00006434"/>
    </source>
</evidence>
<dbReference type="PROSITE" id="PS50283">
    <property type="entry name" value="NA_SOLUT_SYMP_3"/>
    <property type="match status" value="1"/>
</dbReference>
<keyword evidence="3" id="KW-0813">Transport</keyword>
<feature type="transmembrane region" description="Helical" evidence="12">
    <location>
        <begin position="380"/>
        <end position="401"/>
    </location>
</feature>
<feature type="transmembrane region" description="Helical" evidence="12">
    <location>
        <begin position="407"/>
        <end position="424"/>
    </location>
</feature>
<dbReference type="InterPro" id="IPR038377">
    <property type="entry name" value="Na/Glc_symporter_sf"/>
</dbReference>
<dbReference type="RefSeq" id="WP_345973256.1">
    <property type="nucleotide sequence ID" value="NZ_CP147920.1"/>
</dbReference>
<dbReference type="EMBL" id="CP147920">
    <property type="protein sequence ID" value="XAU15889.1"/>
    <property type="molecule type" value="Genomic_DNA"/>
</dbReference>
<name>A0ABZ3HC22_9BACT</name>
<dbReference type="Pfam" id="PF00474">
    <property type="entry name" value="SSF"/>
    <property type="match status" value="1"/>
</dbReference>
<feature type="transmembrane region" description="Helical" evidence="12">
    <location>
        <begin position="495"/>
        <end position="519"/>
    </location>
</feature>
<protein>
    <submittedName>
        <fullName evidence="13">Sodium/solute symporter</fullName>
    </submittedName>
</protein>
<feature type="transmembrane region" description="Helical" evidence="12">
    <location>
        <begin position="43"/>
        <end position="66"/>
    </location>
</feature>
<proteinExistence type="inferred from homology"/>
<comment type="similarity">
    <text evidence="2 11">Belongs to the sodium:solute symporter (SSF) (TC 2.A.21) family.</text>
</comment>
<keyword evidence="5 12" id="KW-0812">Transmembrane</keyword>
<feature type="transmembrane region" description="Helical" evidence="12">
    <location>
        <begin position="456"/>
        <end position="474"/>
    </location>
</feature>
<reference evidence="13 14" key="1">
    <citation type="submission" date="2024-03" db="EMBL/GenBank/DDBJ databases">
        <title>Sulfurimonas sp. HSL3-1.</title>
        <authorList>
            <person name="Wang S."/>
        </authorList>
    </citation>
    <scope>NUCLEOTIDE SEQUENCE [LARGE SCALE GENOMIC DNA]</scope>
    <source>
        <strain evidence="13 14">HSL3-1</strain>
    </source>
</reference>
<dbReference type="Gene3D" id="1.20.1730.10">
    <property type="entry name" value="Sodium/glucose cotransporter"/>
    <property type="match status" value="1"/>
</dbReference>
<feature type="transmembrane region" description="Helical" evidence="12">
    <location>
        <begin position="122"/>
        <end position="145"/>
    </location>
</feature>
<evidence type="ECO:0000313" key="13">
    <source>
        <dbReference type="EMBL" id="XAU15889.1"/>
    </source>
</evidence>
<keyword evidence="8" id="KW-0406">Ion transport</keyword>
<evidence type="ECO:0000256" key="1">
    <source>
        <dbReference type="ARBA" id="ARBA00004651"/>
    </source>
</evidence>
<keyword evidence="4" id="KW-1003">Cell membrane</keyword>
<evidence type="ECO:0000256" key="10">
    <source>
        <dbReference type="ARBA" id="ARBA00023201"/>
    </source>
</evidence>
<feature type="transmembrane region" description="Helical" evidence="12">
    <location>
        <begin position="185"/>
        <end position="212"/>
    </location>
</feature>
<feature type="transmembrane region" description="Helical" evidence="12">
    <location>
        <begin position="151"/>
        <end position="173"/>
    </location>
</feature>
<evidence type="ECO:0000256" key="11">
    <source>
        <dbReference type="RuleBase" id="RU362091"/>
    </source>
</evidence>
<keyword evidence="6 12" id="KW-1133">Transmembrane helix</keyword>
<dbReference type="PANTHER" id="PTHR42985:SF40">
    <property type="entry name" value="LD47995P-RELATED"/>
    <property type="match status" value="1"/>
</dbReference>
<evidence type="ECO:0000256" key="5">
    <source>
        <dbReference type="ARBA" id="ARBA00022692"/>
    </source>
</evidence>
<evidence type="ECO:0000256" key="6">
    <source>
        <dbReference type="ARBA" id="ARBA00022989"/>
    </source>
</evidence>
<feature type="transmembrane region" description="Helical" evidence="12">
    <location>
        <begin position="431"/>
        <end position="450"/>
    </location>
</feature>
<organism evidence="13 14">
    <name type="scientific">Sulfurimonas diazotrophicus</name>
    <dbReference type="NCBI Taxonomy" id="3131939"/>
    <lineage>
        <taxon>Bacteria</taxon>
        <taxon>Pseudomonadati</taxon>
        <taxon>Campylobacterota</taxon>
        <taxon>Epsilonproteobacteria</taxon>
        <taxon>Campylobacterales</taxon>
        <taxon>Sulfurimonadaceae</taxon>
        <taxon>Sulfurimonas</taxon>
    </lineage>
</organism>
<evidence type="ECO:0000256" key="4">
    <source>
        <dbReference type="ARBA" id="ARBA00022475"/>
    </source>
</evidence>
<keyword evidence="14" id="KW-1185">Reference proteome</keyword>